<sequence length="333" mass="36972">MKALALFSGGLDSMLAIKLITNQGIEVHALHFDIGFSRDENMLKTLERRAAEAGASFERVNITNKYLRDVLFSPKYGYGKAFNPCIDCHGYMFKTAICLLEEHKASFVISGEVLGQRPMSQRNEAMNQVKKLSGNGEIILRPLCAKLLPPSLPELRGFVDREKLEAINGRSRARQTELATLFGFSEWASPGGGCPYTDQGFSARIQDWMAHEGKGQDMDEVDLQSLRYGRHLRLGSGAKLIIGRDESENNALLELFNSGLNKQYMKAQIDNFTGAFVLVSKSANESERELSARFALTYGKSENGKCYEVKIGDELINTSAFASKDEAKKYLVG</sequence>
<evidence type="ECO:0000259" key="3">
    <source>
        <dbReference type="Pfam" id="PF02568"/>
    </source>
</evidence>
<dbReference type="Pfam" id="PF02568">
    <property type="entry name" value="ThiI"/>
    <property type="match status" value="1"/>
</dbReference>
<dbReference type="SUPFAM" id="SSF52402">
    <property type="entry name" value="Adenine nucleotide alpha hydrolases-like"/>
    <property type="match status" value="1"/>
</dbReference>
<dbReference type="Proteomes" id="UP001171111">
    <property type="component" value="Unassembled WGS sequence"/>
</dbReference>
<dbReference type="Pfam" id="PF18297">
    <property type="entry name" value="NFACT-R_2"/>
    <property type="match status" value="1"/>
</dbReference>
<evidence type="ECO:0000256" key="2">
    <source>
        <dbReference type="ARBA" id="ARBA00022840"/>
    </source>
</evidence>
<accession>A0ABT8T9G9</accession>
<proteinExistence type="predicted"/>
<feature type="domain" description="Thil AANH" evidence="3">
    <location>
        <begin position="2"/>
        <end position="144"/>
    </location>
</feature>
<evidence type="ECO:0000259" key="4">
    <source>
        <dbReference type="Pfam" id="PF18297"/>
    </source>
</evidence>
<comment type="caution">
    <text evidence="5">The sequence shown here is derived from an EMBL/GenBank/DDBJ whole genome shotgun (WGS) entry which is preliminary data.</text>
</comment>
<organism evidence="5 6">
    <name type="scientific">Campylobacter magnus</name>
    <dbReference type="NCBI Taxonomy" id="3026462"/>
    <lineage>
        <taxon>Bacteria</taxon>
        <taxon>Pseudomonadati</taxon>
        <taxon>Campylobacterota</taxon>
        <taxon>Epsilonproteobacteria</taxon>
        <taxon>Campylobacterales</taxon>
        <taxon>Campylobacteraceae</taxon>
        <taxon>Campylobacter</taxon>
    </lineage>
</organism>
<dbReference type="InterPro" id="IPR059101">
    <property type="entry name" value="NFACT-R_2"/>
</dbReference>
<dbReference type="EMBL" id="JAULJQ010000002">
    <property type="protein sequence ID" value="MDO2408911.1"/>
    <property type="molecule type" value="Genomic_DNA"/>
</dbReference>
<dbReference type="GO" id="GO:0016874">
    <property type="term" value="F:ligase activity"/>
    <property type="evidence" value="ECO:0007669"/>
    <property type="project" value="UniProtKB-KW"/>
</dbReference>
<feature type="domain" description="NFACT protein RNA binding" evidence="4">
    <location>
        <begin position="229"/>
        <end position="317"/>
    </location>
</feature>
<dbReference type="PANTHER" id="PTHR11933">
    <property type="entry name" value="TRNA 5-METHYLAMINOMETHYL-2-THIOURIDYLATE -METHYLTRANSFERASE"/>
    <property type="match status" value="1"/>
</dbReference>
<dbReference type="InterPro" id="IPR014729">
    <property type="entry name" value="Rossmann-like_a/b/a_fold"/>
</dbReference>
<keyword evidence="5" id="KW-0436">Ligase</keyword>
<dbReference type="EC" id="6.3.4.20" evidence="5"/>
<protein>
    <submittedName>
        <fullName evidence="5">7-cyano-7-deazaguanine synthase</fullName>
        <ecNumber evidence="5">6.3.4.20</ecNumber>
    </submittedName>
</protein>
<dbReference type="Gene3D" id="3.40.50.620">
    <property type="entry name" value="HUPs"/>
    <property type="match status" value="1"/>
</dbReference>
<name>A0ABT8T9G9_9BACT</name>
<dbReference type="InterPro" id="IPR020536">
    <property type="entry name" value="ThiI_AANH"/>
</dbReference>
<evidence type="ECO:0000313" key="5">
    <source>
        <dbReference type="EMBL" id="MDO2408911.1"/>
    </source>
</evidence>
<keyword evidence="1" id="KW-0547">Nucleotide-binding</keyword>
<keyword evidence="2" id="KW-0067">ATP-binding</keyword>
<dbReference type="RefSeq" id="WP_302243677.1">
    <property type="nucleotide sequence ID" value="NZ_JAULJQ010000002.1"/>
</dbReference>
<reference evidence="5 6" key="1">
    <citation type="submission" date="2023-06" db="EMBL/GenBank/DDBJ databases">
        <title>Campylobacter magnum sp. nov., isolated from cecal contents of domestic pigs (Sus scrofa domesticus).</title>
        <authorList>
            <person name="Papic B."/>
            <person name="Gruntar I."/>
        </authorList>
    </citation>
    <scope>NUCLEOTIDE SEQUENCE [LARGE SCALE GENOMIC DNA]</scope>
    <source>
        <strain evidence="6">34484-21</strain>
    </source>
</reference>
<gene>
    <name evidence="5" type="ORF">Q2362_02200</name>
</gene>
<dbReference type="PANTHER" id="PTHR11933:SF6">
    <property type="entry name" value="THIL AANH DOMAIN-CONTAINING PROTEIN"/>
    <property type="match status" value="1"/>
</dbReference>
<evidence type="ECO:0000313" key="6">
    <source>
        <dbReference type="Proteomes" id="UP001171111"/>
    </source>
</evidence>
<evidence type="ECO:0000256" key="1">
    <source>
        <dbReference type="ARBA" id="ARBA00022741"/>
    </source>
</evidence>
<keyword evidence="6" id="KW-1185">Reference proteome</keyword>